<feature type="DNA-binding region" description="Homeobox" evidence="6">
    <location>
        <begin position="172"/>
        <end position="224"/>
    </location>
</feature>
<evidence type="ECO:0000256" key="2">
    <source>
        <dbReference type="ARBA" id="ARBA00008446"/>
    </source>
</evidence>
<dbReference type="PANTHER" id="PTHR11211">
    <property type="entry name" value="IROQUOIS-CLASS HOMEODOMAIN PROTEIN IRX"/>
    <property type="match status" value="1"/>
</dbReference>
<dbReference type="PANTHER" id="PTHR11211:SF3">
    <property type="entry name" value="HOMEOBOX PROTEIN MOHAWK"/>
    <property type="match status" value="1"/>
</dbReference>
<dbReference type="GO" id="GO:0005634">
    <property type="term" value="C:nucleus"/>
    <property type="evidence" value="ECO:0007669"/>
    <property type="project" value="UniProtKB-SubCell"/>
</dbReference>
<reference key="2">
    <citation type="submission" date="2011-10" db="EMBL/GenBank/DDBJ databases">
        <title>The genome and transcriptome sequence of Clonorchis sinensis provide insights into the carcinogenic liver fluke.</title>
        <authorList>
            <person name="Wang X."/>
            <person name="Huang Y."/>
            <person name="Chen W."/>
            <person name="Liu H."/>
            <person name="Guo L."/>
            <person name="Chen Y."/>
            <person name="Luo F."/>
            <person name="Zhou W."/>
            <person name="Sun J."/>
            <person name="Mao Q."/>
            <person name="Liang P."/>
            <person name="Zhou C."/>
            <person name="Tian Y."/>
            <person name="Men J."/>
            <person name="Lv X."/>
            <person name="Huang L."/>
            <person name="Zhou J."/>
            <person name="Hu Y."/>
            <person name="Li R."/>
            <person name="Zhang F."/>
            <person name="Lei H."/>
            <person name="Li X."/>
            <person name="Hu X."/>
            <person name="Liang C."/>
            <person name="Xu J."/>
            <person name="Wu Z."/>
            <person name="Yu X."/>
        </authorList>
    </citation>
    <scope>NUCLEOTIDE SEQUENCE</scope>
    <source>
        <strain>Henan</strain>
    </source>
</reference>
<dbReference type="Pfam" id="PF05920">
    <property type="entry name" value="Homeobox_KN"/>
    <property type="match status" value="1"/>
</dbReference>
<dbReference type="InterPro" id="IPR017970">
    <property type="entry name" value="Homeobox_CS"/>
</dbReference>
<evidence type="ECO:0000313" key="8">
    <source>
        <dbReference type="EMBL" id="GAA55413.1"/>
    </source>
</evidence>
<comment type="subcellular location">
    <subcellularLocation>
        <location evidence="1 6">Nucleus</location>
    </subcellularLocation>
</comment>
<name>G7YR33_CLOSI</name>
<evidence type="ECO:0000256" key="3">
    <source>
        <dbReference type="ARBA" id="ARBA00023125"/>
    </source>
</evidence>
<dbReference type="SMART" id="SM00389">
    <property type="entry name" value="HOX"/>
    <property type="match status" value="1"/>
</dbReference>
<dbReference type="GO" id="GO:0000978">
    <property type="term" value="F:RNA polymerase II cis-regulatory region sequence-specific DNA binding"/>
    <property type="evidence" value="ECO:0007669"/>
    <property type="project" value="TreeGrafter"/>
</dbReference>
<keyword evidence="3 6" id="KW-0238">DNA-binding</keyword>
<evidence type="ECO:0000256" key="6">
    <source>
        <dbReference type="PROSITE-ProRule" id="PRU00108"/>
    </source>
</evidence>
<dbReference type="PROSITE" id="PS50071">
    <property type="entry name" value="HOMEOBOX_2"/>
    <property type="match status" value="1"/>
</dbReference>
<sequence length="510" mass="57305">MHHNTSLSARLDLNTKNTQCMSNPLLPLPHPAELDASIISGQWPVTSQGAPSLANSNPSHQWSDYQSSFGQSFHSFFHSFCQNSKESPFELRGEQKLERNGSRERPFRFGELTITDIKQDQAKYVTDSYSQSVDEDVGISISESMKQNDYLLHPCRTENTTASFGKKVPTRETTSLLRKWLLQHQLNPYPTKGEKVMLALATRMNLTQISTWFANARRRLKKDNQMTWYPRCRNSQFCPAESYKPIQGNNNTLSAMVLKELENKVVYKPIRHIGEHQMDPFTNASGSEINTLSEASELHHPDGTDTQPYSKGKPNPLVQDVFTMPQSAKRNHAGFDVESFSFPTGNRMIPTIGSNEKMRTHGTRCSLSINHSGRTPQETGIRFYVPSRISTPTSNSPTCNCADSPELRSPKQNCVRKRIWSVLDSLDTETSQKTDELTGYRTIHQTHRNSQLVKGRHSAHVLNQVDPSVKSGWAAKLAYIAAKLKAVCLRPALTINADLNLKGNKQAGTC</sequence>
<keyword evidence="5 6" id="KW-0539">Nucleus</keyword>
<dbReference type="GO" id="GO:0048468">
    <property type="term" value="P:cell development"/>
    <property type="evidence" value="ECO:0007669"/>
    <property type="project" value="TreeGrafter"/>
</dbReference>
<evidence type="ECO:0000256" key="5">
    <source>
        <dbReference type="ARBA" id="ARBA00023242"/>
    </source>
</evidence>
<dbReference type="AlphaFoldDB" id="G7YR33"/>
<comment type="similarity">
    <text evidence="2">Belongs to the TALE/IRO homeobox family.</text>
</comment>
<dbReference type="PROSITE" id="PS00027">
    <property type="entry name" value="HOMEOBOX_1"/>
    <property type="match status" value="1"/>
</dbReference>
<dbReference type="CDD" id="cd00086">
    <property type="entry name" value="homeodomain"/>
    <property type="match status" value="1"/>
</dbReference>
<gene>
    <name evidence="8" type="ORF">CLF_107852</name>
</gene>
<dbReference type="InterPro" id="IPR001356">
    <property type="entry name" value="HD"/>
</dbReference>
<reference evidence="8" key="1">
    <citation type="journal article" date="2011" name="Genome Biol.">
        <title>The draft genome of the carcinogenic human liver fluke Clonorchis sinensis.</title>
        <authorList>
            <person name="Wang X."/>
            <person name="Chen W."/>
            <person name="Huang Y."/>
            <person name="Sun J."/>
            <person name="Men J."/>
            <person name="Liu H."/>
            <person name="Luo F."/>
            <person name="Guo L."/>
            <person name="Lv X."/>
            <person name="Deng C."/>
            <person name="Zhou C."/>
            <person name="Fan Y."/>
            <person name="Li X."/>
            <person name="Huang L."/>
            <person name="Hu Y."/>
            <person name="Liang C."/>
            <person name="Hu X."/>
            <person name="Xu J."/>
            <person name="Yu X."/>
        </authorList>
    </citation>
    <scope>NUCLEOTIDE SEQUENCE [LARGE SCALE GENOMIC DNA]</scope>
    <source>
        <strain evidence="8">Henan</strain>
    </source>
</reference>
<dbReference type="EMBL" id="DF144011">
    <property type="protein sequence ID" value="GAA55413.1"/>
    <property type="molecule type" value="Genomic_DNA"/>
</dbReference>
<evidence type="ECO:0000259" key="7">
    <source>
        <dbReference type="PROSITE" id="PS50071"/>
    </source>
</evidence>
<protein>
    <submittedName>
        <fullName evidence="8">Iroquois-class homeodomain protein irx-3</fullName>
    </submittedName>
</protein>
<feature type="domain" description="Homeobox" evidence="7">
    <location>
        <begin position="170"/>
        <end position="223"/>
    </location>
</feature>
<evidence type="ECO:0000256" key="1">
    <source>
        <dbReference type="ARBA" id="ARBA00004123"/>
    </source>
</evidence>
<dbReference type="Proteomes" id="UP000008909">
    <property type="component" value="Unassembled WGS sequence"/>
</dbReference>
<keyword evidence="4 6" id="KW-0371">Homeobox</keyword>
<keyword evidence="9" id="KW-1185">Reference proteome</keyword>
<dbReference type="InterPro" id="IPR008422">
    <property type="entry name" value="KN_HD"/>
</dbReference>
<proteinExistence type="inferred from homology"/>
<evidence type="ECO:0000313" key="9">
    <source>
        <dbReference type="Proteomes" id="UP000008909"/>
    </source>
</evidence>
<organism evidence="8 9">
    <name type="scientific">Clonorchis sinensis</name>
    <name type="common">Chinese liver fluke</name>
    <dbReference type="NCBI Taxonomy" id="79923"/>
    <lineage>
        <taxon>Eukaryota</taxon>
        <taxon>Metazoa</taxon>
        <taxon>Spiralia</taxon>
        <taxon>Lophotrochozoa</taxon>
        <taxon>Platyhelminthes</taxon>
        <taxon>Trematoda</taxon>
        <taxon>Digenea</taxon>
        <taxon>Opisthorchiida</taxon>
        <taxon>Opisthorchiata</taxon>
        <taxon>Opisthorchiidae</taxon>
        <taxon>Clonorchis</taxon>
    </lineage>
</organism>
<dbReference type="InterPro" id="IPR009057">
    <property type="entry name" value="Homeodomain-like_sf"/>
</dbReference>
<evidence type="ECO:0000256" key="4">
    <source>
        <dbReference type="ARBA" id="ARBA00023155"/>
    </source>
</evidence>
<dbReference type="GO" id="GO:0000981">
    <property type="term" value="F:DNA-binding transcription factor activity, RNA polymerase II-specific"/>
    <property type="evidence" value="ECO:0007669"/>
    <property type="project" value="InterPro"/>
</dbReference>
<dbReference type="SUPFAM" id="SSF46689">
    <property type="entry name" value="Homeodomain-like"/>
    <property type="match status" value="1"/>
</dbReference>
<dbReference type="Gene3D" id="1.10.10.60">
    <property type="entry name" value="Homeodomain-like"/>
    <property type="match status" value="1"/>
</dbReference>
<accession>G7YR33</accession>